<dbReference type="Proteomes" id="UP001595533">
    <property type="component" value="Unassembled WGS sequence"/>
</dbReference>
<evidence type="ECO:0000256" key="1">
    <source>
        <dbReference type="SAM" id="Phobius"/>
    </source>
</evidence>
<dbReference type="PANTHER" id="PTHR12277">
    <property type="entry name" value="ALPHA/BETA HYDROLASE DOMAIN-CONTAINING PROTEIN"/>
    <property type="match status" value="1"/>
</dbReference>
<evidence type="ECO:0000259" key="2">
    <source>
        <dbReference type="Pfam" id="PF12146"/>
    </source>
</evidence>
<keyword evidence="4" id="KW-1185">Reference proteome</keyword>
<proteinExistence type="predicted"/>
<dbReference type="PANTHER" id="PTHR12277:SF81">
    <property type="entry name" value="PROTEIN ABHD13"/>
    <property type="match status" value="1"/>
</dbReference>
<evidence type="ECO:0000313" key="3">
    <source>
        <dbReference type="EMBL" id="MFC3194822.1"/>
    </source>
</evidence>
<name>A0ABV7JCC8_9GAMM</name>
<keyword evidence="3" id="KW-0378">Hydrolase</keyword>
<keyword evidence="1" id="KW-0812">Transmembrane</keyword>
<dbReference type="SUPFAM" id="SSF53474">
    <property type="entry name" value="alpha/beta-Hydrolases"/>
    <property type="match status" value="1"/>
</dbReference>
<accession>A0ABV7JCC8</accession>
<feature type="domain" description="Serine aminopeptidase S33" evidence="2">
    <location>
        <begin position="97"/>
        <end position="174"/>
    </location>
</feature>
<dbReference type="GO" id="GO:0016787">
    <property type="term" value="F:hydrolase activity"/>
    <property type="evidence" value="ECO:0007669"/>
    <property type="project" value="UniProtKB-KW"/>
</dbReference>
<dbReference type="Gene3D" id="3.40.50.1820">
    <property type="entry name" value="alpha/beta hydrolase"/>
    <property type="match status" value="1"/>
</dbReference>
<feature type="transmembrane region" description="Helical" evidence="1">
    <location>
        <begin position="12"/>
        <end position="33"/>
    </location>
</feature>
<comment type="caution">
    <text evidence="3">The sequence shown here is derived from an EMBL/GenBank/DDBJ whole genome shotgun (WGS) entry which is preliminary data.</text>
</comment>
<dbReference type="EMBL" id="JBHRTS010000005">
    <property type="protein sequence ID" value="MFC3194822.1"/>
    <property type="molecule type" value="Genomic_DNA"/>
</dbReference>
<dbReference type="Pfam" id="PF12146">
    <property type="entry name" value="Hydrolase_4"/>
    <property type="match status" value="1"/>
</dbReference>
<protein>
    <submittedName>
        <fullName evidence="3">Alpha/beta fold hydrolase</fullName>
    </submittedName>
</protein>
<keyword evidence="1" id="KW-0472">Membrane</keyword>
<dbReference type="InterPro" id="IPR029058">
    <property type="entry name" value="AB_hydrolase_fold"/>
</dbReference>
<sequence length="211" mass="23013">MLTNAVHHSMFVWPLIKTLLSAYLLLMLAVYLLQNRLIYHPPPTIEHPHQTLQLTTAEATINAVQLNPQGERVLLYLGGNAEQVAYSASDFLHHLPNTRVLLMQYRGYGGSGGSPSEAALFADALALFDHLQGQTNHPVTVMGRSLGSGIATYVASQREVAQLILVTPFDSLRAVAAKLMPILPVNWMPGTTTSISNRLISAASRVFSLVM</sequence>
<evidence type="ECO:0000313" key="4">
    <source>
        <dbReference type="Proteomes" id="UP001595533"/>
    </source>
</evidence>
<dbReference type="InterPro" id="IPR022742">
    <property type="entry name" value="Hydrolase_4"/>
</dbReference>
<keyword evidence="1" id="KW-1133">Transmembrane helix</keyword>
<reference evidence="4" key="1">
    <citation type="journal article" date="2019" name="Int. J. Syst. Evol. Microbiol.">
        <title>The Global Catalogue of Microorganisms (GCM) 10K type strain sequencing project: providing services to taxonomists for standard genome sequencing and annotation.</title>
        <authorList>
            <consortium name="The Broad Institute Genomics Platform"/>
            <consortium name="The Broad Institute Genome Sequencing Center for Infectious Disease"/>
            <person name="Wu L."/>
            <person name="Ma J."/>
        </authorList>
    </citation>
    <scope>NUCLEOTIDE SEQUENCE [LARGE SCALE GENOMIC DNA]</scope>
    <source>
        <strain evidence="4">KCTC 42953</strain>
    </source>
</reference>
<gene>
    <name evidence="3" type="ORF">ACFODZ_11285</name>
</gene>
<organism evidence="3 4">
    <name type="scientific">Marinicella sediminis</name>
    <dbReference type="NCBI Taxonomy" id="1792834"/>
    <lineage>
        <taxon>Bacteria</taxon>
        <taxon>Pseudomonadati</taxon>
        <taxon>Pseudomonadota</taxon>
        <taxon>Gammaproteobacteria</taxon>
        <taxon>Lysobacterales</taxon>
        <taxon>Marinicellaceae</taxon>
        <taxon>Marinicella</taxon>
    </lineage>
</organism>